<dbReference type="SUPFAM" id="SSF49303">
    <property type="entry name" value="beta-Galactosidase/glucuronidase domain"/>
    <property type="match status" value="2"/>
</dbReference>
<evidence type="ECO:0000256" key="1">
    <source>
        <dbReference type="ARBA" id="ARBA00000829"/>
    </source>
</evidence>
<dbReference type="InterPro" id="IPR013783">
    <property type="entry name" value="Ig-like_fold"/>
</dbReference>
<dbReference type="InterPro" id="IPR006102">
    <property type="entry name" value="Ig-like_GH2"/>
</dbReference>
<dbReference type="OrthoDB" id="9801077at2"/>
<dbReference type="Gene3D" id="2.60.40.10">
    <property type="entry name" value="Immunoglobulins"/>
    <property type="match status" value="1"/>
</dbReference>
<dbReference type="PANTHER" id="PTHR43730">
    <property type="entry name" value="BETA-MANNOSIDASE"/>
    <property type="match status" value="1"/>
</dbReference>
<evidence type="ECO:0000256" key="9">
    <source>
        <dbReference type="ARBA" id="ARBA00041614"/>
    </source>
</evidence>
<evidence type="ECO:0000256" key="8">
    <source>
        <dbReference type="ARBA" id="ARBA00041069"/>
    </source>
</evidence>
<evidence type="ECO:0000256" key="3">
    <source>
        <dbReference type="ARBA" id="ARBA00012754"/>
    </source>
</evidence>
<organism evidence="14 15">
    <name type="scientific">Paenibacillus algicola</name>
    <dbReference type="NCBI Taxonomy" id="2565926"/>
    <lineage>
        <taxon>Bacteria</taxon>
        <taxon>Bacillati</taxon>
        <taxon>Bacillota</taxon>
        <taxon>Bacilli</taxon>
        <taxon>Bacillales</taxon>
        <taxon>Paenibacillaceae</taxon>
        <taxon>Paenibacillus</taxon>
    </lineage>
</organism>
<dbReference type="InterPro" id="IPR017853">
    <property type="entry name" value="GH"/>
</dbReference>
<evidence type="ECO:0000256" key="6">
    <source>
        <dbReference type="ARBA" id="ARBA00023295"/>
    </source>
</evidence>
<feature type="domain" description="Glycoside hydrolase family 2 immunoglobulin-like beta-sandwich" evidence="10">
    <location>
        <begin position="194"/>
        <end position="305"/>
    </location>
</feature>
<proteinExistence type="inferred from homology"/>
<dbReference type="InterPro" id="IPR050887">
    <property type="entry name" value="Beta-mannosidase_GH2"/>
</dbReference>
<evidence type="ECO:0000259" key="12">
    <source>
        <dbReference type="Pfam" id="PF17786"/>
    </source>
</evidence>
<comment type="catalytic activity">
    <reaction evidence="1">
        <text>Hydrolysis of terminal, non-reducing beta-D-mannose residues in beta-D-mannosides.</text>
        <dbReference type="EC" id="3.2.1.25"/>
    </reaction>
</comment>
<dbReference type="SUPFAM" id="SSF49785">
    <property type="entry name" value="Galactose-binding domain-like"/>
    <property type="match status" value="1"/>
</dbReference>
<dbReference type="Gene3D" id="3.20.20.80">
    <property type="entry name" value="Glycosidases"/>
    <property type="match status" value="1"/>
</dbReference>
<dbReference type="InterPro" id="IPR006103">
    <property type="entry name" value="Glyco_hydro_2_cat"/>
</dbReference>
<dbReference type="PANTHER" id="PTHR43730:SF1">
    <property type="entry name" value="BETA-MANNOSIDASE"/>
    <property type="match status" value="1"/>
</dbReference>
<dbReference type="InterPro" id="IPR041447">
    <property type="entry name" value="Mannosidase_ig"/>
</dbReference>
<keyword evidence="6" id="KW-0326">Glycosidase</keyword>
<evidence type="ECO:0000313" key="15">
    <source>
        <dbReference type="Proteomes" id="UP000300879"/>
    </source>
</evidence>
<dbReference type="InterPro" id="IPR036156">
    <property type="entry name" value="Beta-gal/glucu_dom_sf"/>
</dbReference>
<protein>
    <recommendedName>
        <fullName evidence="8">Beta-mannosidase B</fullName>
        <ecNumber evidence="3">3.2.1.25</ecNumber>
    </recommendedName>
    <alternativeName>
        <fullName evidence="9">Mannanase B</fullName>
    </alternativeName>
</protein>
<dbReference type="GO" id="GO:0006516">
    <property type="term" value="P:glycoprotein catabolic process"/>
    <property type="evidence" value="ECO:0007669"/>
    <property type="project" value="TreeGrafter"/>
</dbReference>
<dbReference type="Gene3D" id="2.60.120.260">
    <property type="entry name" value="Galactose-binding domain-like"/>
    <property type="match status" value="1"/>
</dbReference>
<dbReference type="AlphaFoldDB" id="A0A4P8XM45"/>
<sequence>MSRIVKDLSGKLWQMEKMRVGEGEREGFHILPAERQGVIFSWNYASVPGDVYTDLQRAGELEDPYYGRNMHKAKWVQEYEWWYIRSFNVSPEMKGKKIHLEFEGVDYSCTVWLNGQLLGSHEGMFSPFSFEVSEFLNFDHWSGGSNQLAVKLDPPPKNFRNVGGKKVNFSGDYFTGLVPFGIWRPVRLIATDHVRIVNYRSESELKEGGAAVHLQIELDNMTAESQTVQIEVAMKGHNFDSDTITQTVEVEVPAGTQMANAVVDVSDAKLWWPWDMGTPNLYHLEMKVLSNGTVLDRVEDVIGIRTLEMEKNPGFTDEECEYPWTFVINGKRQFLRSACWGGQPSFFYGRNSTSKYEHLLTQVKEANINNLRIFGWHPPEIPTFYKLCDELGITVWTNFTFSTQAFSNDPAFVESVEKECIEIVKLRRNHPSNIFWMGGEEVFFTDAHIESGNKELMEAIGAAIGDYTSTPYGLASPLSNEFGQSMGFKPKESQHANDHYYGGGHSFMEEYYPALDCSIIPELTAASAPSIESLKKFIPENELWPMGPSWGYHWADIHILQGLNIEVFGDKRMDSLEQFVESTQVAHGTILQFALELYRRRKPRMSGVSLCHFITHWPDIKWGLIDYYGQKKISFDYVKRSYQPLLPSLAFTKRRWNPGEAFQGELWIVNDYHEAYHDAVLEWTLADAGGEVVKSGILHASVASNSSARFGEIDWKVHANAAGQFTITLTLKQGGVELASNEYLLLIGDQAEAKRQCLKHLQESNTLREEYGHSYYRYNPELWELE</sequence>
<evidence type="ECO:0000256" key="4">
    <source>
        <dbReference type="ARBA" id="ARBA00022729"/>
    </source>
</evidence>
<keyword evidence="5 14" id="KW-0378">Hydrolase</keyword>
<feature type="domain" description="Mannosidase Ig/CBM-like" evidence="12">
    <location>
        <begin position="665"/>
        <end position="745"/>
    </location>
</feature>
<dbReference type="InterPro" id="IPR054593">
    <property type="entry name" value="Beta-mannosidase-like_N2"/>
</dbReference>
<evidence type="ECO:0000259" key="11">
    <source>
        <dbReference type="Pfam" id="PF02836"/>
    </source>
</evidence>
<dbReference type="EC" id="3.2.1.25" evidence="3"/>
<evidence type="ECO:0000256" key="7">
    <source>
        <dbReference type="ARBA" id="ARBA00038429"/>
    </source>
</evidence>
<comment type="similarity">
    <text evidence="7">Belongs to the glycosyl hydrolase 2 family. Beta-mannosidase B subfamily.</text>
</comment>
<dbReference type="Pfam" id="PF02836">
    <property type="entry name" value="Glyco_hydro_2_C"/>
    <property type="match status" value="1"/>
</dbReference>
<evidence type="ECO:0000313" key="14">
    <source>
        <dbReference type="EMBL" id="QCT03852.1"/>
    </source>
</evidence>
<dbReference type="InterPro" id="IPR008979">
    <property type="entry name" value="Galactose-bd-like_sf"/>
</dbReference>
<reference evidence="14 15" key="1">
    <citation type="submission" date="2019-05" db="EMBL/GenBank/DDBJ databases">
        <authorList>
            <person name="Chen C."/>
        </authorList>
    </citation>
    <scope>NUCLEOTIDE SEQUENCE [LARGE SCALE GENOMIC DNA]</scope>
    <source>
        <strain evidence="14 15">HB172198</strain>
    </source>
</reference>
<feature type="domain" description="Glycoside hydrolase family 2 catalytic" evidence="11">
    <location>
        <begin position="361"/>
        <end position="442"/>
    </location>
</feature>
<name>A0A4P8XM45_9BACL</name>
<evidence type="ECO:0000256" key="2">
    <source>
        <dbReference type="ARBA" id="ARBA00004740"/>
    </source>
</evidence>
<accession>A0A4P8XM45</accession>
<dbReference type="Pfam" id="PF00703">
    <property type="entry name" value="Glyco_hydro_2"/>
    <property type="match status" value="1"/>
</dbReference>
<keyword evidence="4" id="KW-0732">Signal</keyword>
<feature type="domain" description="Beta-mannosidase-like galactose-binding" evidence="13">
    <location>
        <begin position="42"/>
        <end position="161"/>
    </location>
</feature>
<dbReference type="Pfam" id="PF22666">
    <property type="entry name" value="Glyco_hydro_2_N2"/>
    <property type="match status" value="1"/>
</dbReference>
<evidence type="ECO:0000259" key="10">
    <source>
        <dbReference type="Pfam" id="PF00703"/>
    </source>
</evidence>
<dbReference type="GO" id="GO:0004567">
    <property type="term" value="F:beta-mannosidase activity"/>
    <property type="evidence" value="ECO:0007669"/>
    <property type="project" value="UniProtKB-EC"/>
</dbReference>
<dbReference type="Pfam" id="PF17786">
    <property type="entry name" value="Mannosidase_ig"/>
    <property type="match status" value="1"/>
</dbReference>
<evidence type="ECO:0000259" key="13">
    <source>
        <dbReference type="Pfam" id="PF22666"/>
    </source>
</evidence>
<dbReference type="SUPFAM" id="SSF51445">
    <property type="entry name" value="(Trans)glycosidases"/>
    <property type="match status" value="1"/>
</dbReference>
<comment type="pathway">
    <text evidence="2">Glycan metabolism; N-glycan degradation.</text>
</comment>
<dbReference type="RefSeq" id="WP_138226665.1">
    <property type="nucleotide sequence ID" value="NZ_CP040396.1"/>
</dbReference>
<dbReference type="Proteomes" id="UP000300879">
    <property type="component" value="Chromosome"/>
</dbReference>
<dbReference type="GO" id="GO:0005975">
    <property type="term" value="P:carbohydrate metabolic process"/>
    <property type="evidence" value="ECO:0007669"/>
    <property type="project" value="InterPro"/>
</dbReference>
<keyword evidence="15" id="KW-1185">Reference proteome</keyword>
<evidence type="ECO:0000256" key="5">
    <source>
        <dbReference type="ARBA" id="ARBA00022801"/>
    </source>
</evidence>
<dbReference type="EMBL" id="CP040396">
    <property type="protein sequence ID" value="QCT03852.1"/>
    <property type="molecule type" value="Genomic_DNA"/>
</dbReference>
<dbReference type="KEGG" id="palo:E6C60_3141"/>
<gene>
    <name evidence="14" type="ORF">E6C60_3141</name>
</gene>